<comment type="caution">
    <text evidence="2">The sequence shown here is derived from an EMBL/GenBank/DDBJ whole genome shotgun (WGS) entry which is preliminary data.</text>
</comment>
<keyword evidence="3" id="KW-1185">Reference proteome</keyword>
<keyword evidence="1" id="KW-1133">Transmembrane helix</keyword>
<proteinExistence type="predicted"/>
<keyword evidence="1" id="KW-0812">Transmembrane</keyword>
<gene>
    <name evidence="2" type="ORF">DERF_003544</name>
</gene>
<accession>A0A922LBK5</accession>
<dbReference type="Proteomes" id="UP000790347">
    <property type="component" value="Unassembled WGS sequence"/>
</dbReference>
<dbReference type="EMBL" id="ASGP02000001">
    <property type="protein sequence ID" value="KAH9529673.1"/>
    <property type="molecule type" value="Genomic_DNA"/>
</dbReference>
<sequence length="147" mass="16914">MKQKKSIFLSLLTLIIIIIIINIRSSISIVNNNNNHDHQNETLILKWCPAYCRCQQEPIKVAKKLPAIWLSSSTLSSKYQFEIKQQQQQQQKQSKIKDSIRFRIDCGHQKINDLKQLLLESNNSLIHNGNDDDGTILGQPIHVINSL</sequence>
<name>A0A922LBK5_DERFA</name>
<protein>
    <submittedName>
        <fullName evidence="2">Uncharacterized protein</fullName>
    </submittedName>
</protein>
<organism evidence="2 3">
    <name type="scientific">Dermatophagoides farinae</name>
    <name type="common">American house dust mite</name>
    <dbReference type="NCBI Taxonomy" id="6954"/>
    <lineage>
        <taxon>Eukaryota</taxon>
        <taxon>Metazoa</taxon>
        <taxon>Ecdysozoa</taxon>
        <taxon>Arthropoda</taxon>
        <taxon>Chelicerata</taxon>
        <taxon>Arachnida</taxon>
        <taxon>Acari</taxon>
        <taxon>Acariformes</taxon>
        <taxon>Sarcoptiformes</taxon>
        <taxon>Astigmata</taxon>
        <taxon>Psoroptidia</taxon>
        <taxon>Analgoidea</taxon>
        <taxon>Pyroglyphidae</taxon>
        <taxon>Dermatophagoidinae</taxon>
        <taxon>Dermatophagoides</taxon>
    </lineage>
</organism>
<dbReference type="AlphaFoldDB" id="A0A922LBK5"/>
<evidence type="ECO:0000313" key="3">
    <source>
        <dbReference type="Proteomes" id="UP000790347"/>
    </source>
</evidence>
<feature type="transmembrane region" description="Helical" evidence="1">
    <location>
        <begin position="7"/>
        <end position="27"/>
    </location>
</feature>
<reference evidence="2" key="2">
    <citation type="journal article" date="2022" name="Res Sq">
        <title>Comparative Genomics Reveals Insights into the Divergent Evolution of Astigmatic Mites and Household Pest Adaptations.</title>
        <authorList>
            <person name="Xiong Q."/>
            <person name="Wan A.T.-Y."/>
            <person name="Liu X.-Y."/>
            <person name="Fung C.S.-H."/>
            <person name="Xiao X."/>
            <person name="Malainual N."/>
            <person name="Hou J."/>
            <person name="Wang L."/>
            <person name="Wang M."/>
            <person name="Yang K."/>
            <person name="Cui Y."/>
            <person name="Leung E."/>
            <person name="Nong W."/>
            <person name="Shin S.-K."/>
            <person name="Au S."/>
            <person name="Jeong K.Y."/>
            <person name="Chew F.T."/>
            <person name="Hui J."/>
            <person name="Leung T.F."/>
            <person name="Tungtrongchitr A."/>
            <person name="Zhong N."/>
            <person name="Liu Z."/>
            <person name="Tsui S."/>
        </authorList>
    </citation>
    <scope>NUCLEOTIDE SEQUENCE</scope>
    <source>
        <strain evidence="2">Derf</strain>
        <tissue evidence="2">Whole organism</tissue>
    </source>
</reference>
<keyword evidence="1" id="KW-0472">Membrane</keyword>
<reference evidence="2" key="1">
    <citation type="submission" date="2013-05" db="EMBL/GenBank/DDBJ databases">
        <authorList>
            <person name="Yim A.K.Y."/>
            <person name="Chan T.F."/>
            <person name="Ji K.M."/>
            <person name="Liu X.Y."/>
            <person name="Zhou J.W."/>
            <person name="Li R.Q."/>
            <person name="Yang K.Y."/>
            <person name="Li J."/>
            <person name="Li M."/>
            <person name="Law P.T.W."/>
            <person name="Wu Y.L."/>
            <person name="Cai Z.L."/>
            <person name="Qin H."/>
            <person name="Bao Y."/>
            <person name="Leung R.K.K."/>
            <person name="Ng P.K.S."/>
            <person name="Zou J."/>
            <person name="Zhong X.J."/>
            <person name="Ran P.X."/>
            <person name="Zhong N.S."/>
            <person name="Liu Z.G."/>
            <person name="Tsui S.K.W."/>
        </authorList>
    </citation>
    <scope>NUCLEOTIDE SEQUENCE</scope>
    <source>
        <strain evidence="2">Derf</strain>
        <tissue evidence="2">Whole organism</tissue>
    </source>
</reference>
<evidence type="ECO:0000256" key="1">
    <source>
        <dbReference type="SAM" id="Phobius"/>
    </source>
</evidence>
<evidence type="ECO:0000313" key="2">
    <source>
        <dbReference type="EMBL" id="KAH9529673.1"/>
    </source>
</evidence>